<dbReference type="VEuPathDB" id="AmoebaDB:DDB_G0285275"/>
<gene>
    <name evidence="10" type="ORF">DDB_G0285275</name>
</gene>
<comment type="similarity">
    <text evidence="2">Belongs to the EAF6 family.</text>
</comment>
<dbReference type="GO" id="GO:0035267">
    <property type="term" value="C:NuA4 histone acetyltransferase complex"/>
    <property type="evidence" value="ECO:0000318"/>
    <property type="project" value="GO_Central"/>
</dbReference>
<dbReference type="HOGENOM" id="CLU_1009825_0_0_1"/>
<feature type="coiled-coil region" evidence="8">
    <location>
        <begin position="162"/>
        <end position="196"/>
    </location>
</feature>
<evidence type="ECO:0000256" key="8">
    <source>
        <dbReference type="SAM" id="Coils"/>
    </source>
</evidence>
<dbReference type="EMBL" id="AAFI02000077">
    <property type="protein sequence ID" value="EAL64801.1"/>
    <property type="molecule type" value="Genomic_DNA"/>
</dbReference>
<proteinExistence type="inferred from homology"/>
<dbReference type="SMR" id="Q54NG3"/>
<dbReference type="FunCoup" id="Q54NG3">
    <property type="interactions" value="9"/>
</dbReference>
<evidence type="ECO:0000256" key="3">
    <source>
        <dbReference type="ARBA" id="ARBA00022853"/>
    </source>
</evidence>
<protein>
    <recommendedName>
        <fullName evidence="12">Chromatin modification-related protein EAF6</fullName>
    </recommendedName>
</protein>
<feature type="compositionally biased region" description="Low complexity" evidence="9">
    <location>
        <begin position="267"/>
        <end position="276"/>
    </location>
</feature>
<evidence type="ECO:0000313" key="10">
    <source>
        <dbReference type="EMBL" id="EAL64801.1"/>
    </source>
</evidence>
<dbReference type="RefSeq" id="XP_638306.1">
    <property type="nucleotide sequence ID" value="XM_633214.1"/>
</dbReference>
<dbReference type="STRING" id="44689.Q54NG3"/>
<dbReference type="dictyBase" id="DDB_G0285275"/>
<dbReference type="Pfam" id="PF09340">
    <property type="entry name" value="NuA4"/>
    <property type="match status" value="1"/>
</dbReference>
<feature type="compositionally biased region" description="Acidic residues" evidence="9">
    <location>
        <begin position="9"/>
        <end position="23"/>
    </location>
</feature>
<dbReference type="PaxDb" id="44689-DDB0186424"/>
<feature type="compositionally biased region" description="Low complexity" evidence="9">
    <location>
        <begin position="100"/>
        <end position="144"/>
    </location>
</feature>
<dbReference type="GO" id="GO:0006325">
    <property type="term" value="P:chromatin organization"/>
    <property type="evidence" value="ECO:0007669"/>
    <property type="project" value="UniProtKB-KW"/>
</dbReference>
<accession>Q54NG3</accession>
<evidence type="ECO:0000256" key="6">
    <source>
        <dbReference type="ARBA" id="ARBA00023163"/>
    </source>
</evidence>
<evidence type="ECO:0000256" key="2">
    <source>
        <dbReference type="ARBA" id="ARBA00010916"/>
    </source>
</evidence>
<dbReference type="InterPro" id="IPR015418">
    <property type="entry name" value="Eaf6"/>
</dbReference>
<comment type="subcellular location">
    <subcellularLocation>
        <location evidence="1">Nucleus</location>
    </subcellularLocation>
</comment>
<evidence type="ECO:0000256" key="4">
    <source>
        <dbReference type="ARBA" id="ARBA00023015"/>
    </source>
</evidence>
<dbReference type="Proteomes" id="UP000002195">
    <property type="component" value="Unassembled WGS sequence"/>
</dbReference>
<dbReference type="Reactome" id="R-DDI-6804758">
    <property type="pathway name" value="Regulation of TP53 Activity through Acetylation"/>
</dbReference>
<feature type="region of interest" description="Disordered" evidence="9">
    <location>
        <begin position="1"/>
        <end position="144"/>
    </location>
</feature>
<evidence type="ECO:0008006" key="12">
    <source>
        <dbReference type="Google" id="ProtNLM"/>
    </source>
</evidence>
<reference evidence="10 11" key="1">
    <citation type="journal article" date="2005" name="Nature">
        <title>The genome of the social amoeba Dictyostelium discoideum.</title>
        <authorList>
            <consortium name="The Dictyostelium discoideum Sequencing Consortium"/>
            <person name="Eichinger L."/>
            <person name="Pachebat J.A."/>
            <person name="Glockner G."/>
            <person name="Rajandream M.A."/>
            <person name="Sucgang R."/>
            <person name="Berriman M."/>
            <person name="Song J."/>
            <person name="Olsen R."/>
            <person name="Szafranski K."/>
            <person name="Xu Q."/>
            <person name="Tunggal B."/>
            <person name="Kummerfeld S."/>
            <person name="Madera M."/>
            <person name="Konfortov B.A."/>
            <person name="Rivero F."/>
            <person name="Bankier A.T."/>
            <person name="Lehmann R."/>
            <person name="Hamlin N."/>
            <person name="Davies R."/>
            <person name="Gaudet P."/>
            <person name="Fey P."/>
            <person name="Pilcher K."/>
            <person name="Chen G."/>
            <person name="Saunders D."/>
            <person name="Sodergren E."/>
            <person name="Davis P."/>
            <person name="Kerhornou A."/>
            <person name="Nie X."/>
            <person name="Hall N."/>
            <person name="Anjard C."/>
            <person name="Hemphill L."/>
            <person name="Bason N."/>
            <person name="Farbrother P."/>
            <person name="Desany B."/>
            <person name="Just E."/>
            <person name="Morio T."/>
            <person name="Rost R."/>
            <person name="Churcher C."/>
            <person name="Cooper J."/>
            <person name="Haydock S."/>
            <person name="van Driessche N."/>
            <person name="Cronin A."/>
            <person name="Goodhead I."/>
            <person name="Muzny D."/>
            <person name="Mourier T."/>
            <person name="Pain A."/>
            <person name="Lu M."/>
            <person name="Harper D."/>
            <person name="Lindsay R."/>
            <person name="Hauser H."/>
            <person name="James K."/>
            <person name="Quiles M."/>
            <person name="Madan Babu M."/>
            <person name="Saito T."/>
            <person name="Buchrieser C."/>
            <person name="Wardroper A."/>
            <person name="Felder M."/>
            <person name="Thangavelu M."/>
            <person name="Johnson D."/>
            <person name="Knights A."/>
            <person name="Loulseged H."/>
            <person name="Mungall K."/>
            <person name="Oliver K."/>
            <person name="Price C."/>
            <person name="Quail M.A."/>
            <person name="Urushihara H."/>
            <person name="Hernandez J."/>
            <person name="Rabbinowitsch E."/>
            <person name="Steffen D."/>
            <person name="Sanders M."/>
            <person name="Ma J."/>
            <person name="Kohara Y."/>
            <person name="Sharp S."/>
            <person name="Simmonds M."/>
            <person name="Spiegler S."/>
            <person name="Tivey A."/>
            <person name="Sugano S."/>
            <person name="White B."/>
            <person name="Walker D."/>
            <person name="Woodward J."/>
            <person name="Winckler T."/>
            <person name="Tanaka Y."/>
            <person name="Shaulsky G."/>
            <person name="Schleicher M."/>
            <person name="Weinstock G."/>
            <person name="Rosenthal A."/>
            <person name="Cox E.C."/>
            <person name="Chisholm R.L."/>
            <person name="Gibbs R."/>
            <person name="Loomis W.F."/>
            <person name="Platzer M."/>
            <person name="Kay R.R."/>
            <person name="Williams J."/>
            <person name="Dear P.H."/>
            <person name="Noegel A.A."/>
            <person name="Barrell B."/>
            <person name="Kuspa A."/>
        </authorList>
    </citation>
    <scope>NUCLEOTIDE SEQUENCE [LARGE SCALE GENOMIC DNA]</scope>
    <source>
        <strain evidence="10 11">AX4</strain>
    </source>
</reference>
<keyword evidence="4" id="KW-0805">Transcription regulation</keyword>
<evidence type="ECO:0000256" key="7">
    <source>
        <dbReference type="ARBA" id="ARBA00023242"/>
    </source>
</evidence>
<dbReference type="Reactome" id="R-DDI-3214847">
    <property type="pathway name" value="HATs acetylate histones"/>
</dbReference>
<keyword evidence="11" id="KW-1185">Reference proteome</keyword>
<keyword evidence="7" id="KW-0539">Nucleus</keyword>
<dbReference type="PANTHER" id="PTHR13476">
    <property type="entry name" value="CHROMATIN MODIFICATION-RELATED PROTEIN MEAF6"/>
    <property type="match status" value="1"/>
</dbReference>
<dbReference type="eggNOG" id="KOG3856">
    <property type="taxonomic scope" value="Eukaryota"/>
</dbReference>
<evidence type="ECO:0000256" key="1">
    <source>
        <dbReference type="ARBA" id="ARBA00004123"/>
    </source>
</evidence>
<feature type="region of interest" description="Disordered" evidence="9">
    <location>
        <begin position="255"/>
        <end position="276"/>
    </location>
</feature>
<evidence type="ECO:0000256" key="5">
    <source>
        <dbReference type="ARBA" id="ARBA00023054"/>
    </source>
</evidence>
<dbReference type="InParanoid" id="Q54NG3"/>
<dbReference type="GeneID" id="8625023"/>
<evidence type="ECO:0000313" key="11">
    <source>
        <dbReference type="Proteomes" id="UP000002195"/>
    </source>
</evidence>
<dbReference type="GO" id="GO:0005634">
    <property type="term" value="C:nucleus"/>
    <property type="evidence" value="ECO:0007669"/>
    <property type="project" value="UniProtKB-SubCell"/>
</dbReference>
<keyword evidence="3" id="KW-0156">Chromatin regulator</keyword>
<sequence>MSENKDVTMETEEETIDGEDVIEDNEKSVNKKSNKKSSSNIPIPSLTPTENNDKKIVTTTNETNSTPTTVSTSSSTNAQPSNTTNTTTTTLPSPSPSPSPSTTTTNTLNSNTDTSSSSSSLSSSTNANATPTTTPTPTTTTTTTTAAVVTPIATILPKKRMKQEVIVEIEELMSEKKNIENKLATLEKQIYALEGRYLEDTHHVGNVIRGFDSYISGSGALKKLRWKESDRLFSTSSSTYLNSINDRNEIVEQDNVIKKKRDKGKLSSSSNSSKKN</sequence>
<dbReference type="KEGG" id="ddi:DDB_G0285275"/>
<organism evidence="10 11">
    <name type="scientific">Dictyostelium discoideum</name>
    <name type="common">Social amoeba</name>
    <dbReference type="NCBI Taxonomy" id="44689"/>
    <lineage>
        <taxon>Eukaryota</taxon>
        <taxon>Amoebozoa</taxon>
        <taxon>Evosea</taxon>
        <taxon>Eumycetozoa</taxon>
        <taxon>Dictyostelia</taxon>
        <taxon>Dictyosteliales</taxon>
        <taxon>Dictyosteliaceae</taxon>
        <taxon>Dictyostelium</taxon>
    </lineage>
</organism>
<comment type="caution">
    <text evidence="10">The sequence shown here is derived from an EMBL/GenBank/DDBJ whole genome shotgun (WGS) entry which is preliminary data.</text>
</comment>
<name>Q54NG3_DICDI</name>
<feature type="compositionally biased region" description="Low complexity" evidence="9">
    <location>
        <begin position="58"/>
        <end position="92"/>
    </location>
</feature>
<keyword evidence="5 8" id="KW-0175">Coiled coil</keyword>
<dbReference type="AlphaFoldDB" id="Q54NG3"/>
<evidence type="ECO:0000256" key="9">
    <source>
        <dbReference type="SAM" id="MobiDB-lite"/>
    </source>
</evidence>
<keyword evidence="6" id="KW-0804">Transcription</keyword>